<comment type="similarity">
    <text evidence="1">Belongs to the GMC oxidoreductase family.</text>
</comment>
<dbReference type="OrthoDB" id="9798604at2"/>
<accession>A0A3N1D1B5</accession>
<dbReference type="PANTHER" id="PTHR46056:SF12">
    <property type="entry name" value="LONG-CHAIN-ALCOHOL OXIDASE"/>
    <property type="match status" value="1"/>
</dbReference>
<proteinExistence type="inferred from homology"/>
<feature type="region of interest" description="Disordered" evidence="5">
    <location>
        <begin position="499"/>
        <end position="526"/>
    </location>
</feature>
<evidence type="ECO:0000256" key="5">
    <source>
        <dbReference type="SAM" id="MobiDB-lite"/>
    </source>
</evidence>
<dbReference type="EMBL" id="RJKE01000001">
    <property type="protein sequence ID" value="ROO87319.1"/>
    <property type="molecule type" value="Genomic_DNA"/>
</dbReference>
<dbReference type="GO" id="GO:0016614">
    <property type="term" value="F:oxidoreductase activity, acting on CH-OH group of donors"/>
    <property type="evidence" value="ECO:0007669"/>
    <property type="project" value="InterPro"/>
</dbReference>
<dbReference type="InterPro" id="IPR000172">
    <property type="entry name" value="GMC_OxRdtase_N"/>
</dbReference>
<evidence type="ECO:0000256" key="3">
    <source>
        <dbReference type="ARBA" id="ARBA00022827"/>
    </source>
</evidence>
<evidence type="ECO:0000313" key="8">
    <source>
        <dbReference type="Proteomes" id="UP000272400"/>
    </source>
</evidence>
<keyword evidence="3" id="KW-0274">FAD</keyword>
<keyword evidence="2" id="KW-0285">Flavoprotein</keyword>
<dbReference type="Proteomes" id="UP000272400">
    <property type="component" value="Unassembled WGS sequence"/>
</dbReference>
<dbReference type="Gene3D" id="3.50.50.60">
    <property type="entry name" value="FAD/NAD(P)-binding domain"/>
    <property type="match status" value="2"/>
</dbReference>
<dbReference type="Pfam" id="PF00732">
    <property type="entry name" value="GMC_oxred_N"/>
    <property type="match status" value="1"/>
</dbReference>
<evidence type="ECO:0000256" key="4">
    <source>
        <dbReference type="ARBA" id="ARBA00023002"/>
    </source>
</evidence>
<evidence type="ECO:0000256" key="1">
    <source>
        <dbReference type="ARBA" id="ARBA00010790"/>
    </source>
</evidence>
<dbReference type="PROSITE" id="PS00624">
    <property type="entry name" value="GMC_OXRED_2"/>
    <property type="match status" value="1"/>
</dbReference>
<reference evidence="7 8" key="1">
    <citation type="submission" date="2018-11" db="EMBL/GenBank/DDBJ databases">
        <title>Sequencing the genomes of 1000 actinobacteria strains.</title>
        <authorList>
            <person name="Klenk H.-P."/>
        </authorList>
    </citation>
    <scope>NUCLEOTIDE SEQUENCE [LARGE SCALE GENOMIC DNA]</scope>
    <source>
        <strain evidence="7 8">DSM 44254</strain>
    </source>
</reference>
<evidence type="ECO:0000256" key="2">
    <source>
        <dbReference type="ARBA" id="ARBA00022630"/>
    </source>
</evidence>
<dbReference type="SUPFAM" id="SSF51905">
    <property type="entry name" value="FAD/NAD(P)-binding domain"/>
    <property type="match status" value="1"/>
</dbReference>
<organism evidence="7 8">
    <name type="scientific">Actinocorallia herbida</name>
    <dbReference type="NCBI Taxonomy" id="58109"/>
    <lineage>
        <taxon>Bacteria</taxon>
        <taxon>Bacillati</taxon>
        <taxon>Actinomycetota</taxon>
        <taxon>Actinomycetes</taxon>
        <taxon>Streptosporangiales</taxon>
        <taxon>Thermomonosporaceae</taxon>
        <taxon>Actinocorallia</taxon>
    </lineage>
</organism>
<keyword evidence="4" id="KW-0560">Oxidoreductase</keyword>
<keyword evidence="8" id="KW-1185">Reference proteome</keyword>
<comment type="caution">
    <text evidence="7">The sequence shown here is derived from an EMBL/GenBank/DDBJ whole genome shotgun (WGS) entry which is preliminary data.</text>
</comment>
<dbReference type="InterPro" id="IPR017896">
    <property type="entry name" value="4Fe4S_Fe-S-bd"/>
</dbReference>
<evidence type="ECO:0000259" key="6">
    <source>
        <dbReference type="PROSITE" id="PS51379"/>
    </source>
</evidence>
<dbReference type="Pfam" id="PF05199">
    <property type="entry name" value="GMC_oxred_C"/>
    <property type="match status" value="1"/>
</dbReference>
<feature type="domain" description="4Fe-4S ferredoxin-type" evidence="6">
    <location>
        <begin position="245"/>
        <end position="275"/>
    </location>
</feature>
<gene>
    <name evidence="7" type="ORF">EDD29_4916</name>
</gene>
<dbReference type="InterPro" id="IPR007867">
    <property type="entry name" value="GMC_OxRtase_C"/>
</dbReference>
<dbReference type="RefSeq" id="WP_123666615.1">
    <property type="nucleotide sequence ID" value="NZ_RJKE01000001.1"/>
</dbReference>
<protein>
    <submittedName>
        <fullName evidence="7">Choline dehydrogenase-like flavoprotein</fullName>
    </submittedName>
</protein>
<dbReference type="AlphaFoldDB" id="A0A3N1D1B5"/>
<evidence type="ECO:0000313" key="7">
    <source>
        <dbReference type="EMBL" id="ROO87319.1"/>
    </source>
</evidence>
<dbReference type="PROSITE" id="PS51379">
    <property type="entry name" value="4FE4S_FER_2"/>
    <property type="match status" value="1"/>
</dbReference>
<name>A0A3N1D1B5_9ACTN</name>
<dbReference type="Pfam" id="PF13450">
    <property type="entry name" value="NAD_binding_8"/>
    <property type="match status" value="1"/>
</dbReference>
<dbReference type="PANTHER" id="PTHR46056">
    <property type="entry name" value="LONG-CHAIN-ALCOHOL OXIDASE"/>
    <property type="match status" value="1"/>
</dbReference>
<dbReference type="GO" id="GO:0050660">
    <property type="term" value="F:flavin adenine dinucleotide binding"/>
    <property type="evidence" value="ECO:0007669"/>
    <property type="project" value="InterPro"/>
</dbReference>
<dbReference type="InterPro" id="IPR036188">
    <property type="entry name" value="FAD/NAD-bd_sf"/>
</dbReference>
<sequence>MTHPTLDFYADPDSGAWEEIGFDPYPAGRPPVDVPLVRRPPVLALRDLRERYDAVVVGSGAGGGVAAYVLARSGASVLVVERGSWFGARDLPADHVRNHRFFFGGDLDTPPGHPRAVPDGDGETAVTYDDLRYHHNAITVGGGTRFFGAQAWRFLPDDFRMASLYGVPEGSALADWPITYDDLEPFYDKVEWELGVAGRAHPEEGSRSRDYPMGPFPPTAEASVLAAGAESLGWTAGAVPLLLNTEPRGGRNACIRCGQCVGFTCPVDARNGTHSTVLPRAFDHGADLITEAQVTRISDDGTVEIADGRTSRTLHAGRIVLAGGAVETPRLLRMSGLGNDWVGDCLQGHLYANVFGLFDSDVHDGLGPGPSVATRRFSHGNEGVVGGGLLGHDFVKIPTMHYALGLPAGVDRSGPDARAALAHGYRRTINIQGPVHEIPTREARVRLSSTVTDRLGLPVARLEGLQHPEDLRTCEFLSGKAEEWLRASGATRTWRMGAPARGLSGGQHQAGTARMSASPRHGATDPNGRLWGTDRIHIADASLHVTNGGANPVLTIMALAWRTAAHTAATG</sequence>